<accession>G8TZ73</accession>
<proteinExistence type="predicted"/>
<name>G8TZ73_SULAD</name>
<dbReference type="EMBL" id="CP003179">
    <property type="protein sequence ID" value="AEW06343.1"/>
    <property type="molecule type" value="Genomic_DNA"/>
</dbReference>
<reference evidence="2" key="1">
    <citation type="submission" date="2011-12" db="EMBL/GenBank/DDBJ databases">
        <title>The complete genome of chromosome of Sulfobacillus acidophilus DSM 10332.</title>
        <authorList>
            <person name="Lucas S."/>
            <person name="Han J."/>
            <person name="Lapidus A."/>
            <person name="Bruce D."/>
            <person name="Goodwin L."/>
            <person name="Pitluck S."/>
            <person name="Peters L."/>
            <person name="Kyrpides N."/>
            <person name="Mavromatis K."/>
            <person name="Ivanova N."/>
            <person name="Mikhailova N."/>
            <person name="Chertkov O."/>
            <person name="Saunders E."/>
            <person name="Detter J.C."/>
            <person name="Tapia R."/>
            <person name="Han C."/>
            <person name="Land M."/>
            <person name="Hauser L."/>
            <person name="Markowitz V."/>
            <person name="Cheng J.-F."/>
            <person name="Hugenholtz P."/>
            <person name="Woyke T."/>
            <person name="Wu D."/>
            <person name="Pukall R."/>
            <person name="Gehrich-Schroeter G."/>
            <person name="Schneider S."/>
            <person name="Klenk H.-P."/>
            <person name="Eisen J.A."/>
        </authorList>
    </citation>
    <scope>NUCLEOTIDE SEQUENCE [LARGE SCALE GENOMIC DNA]</scope>
    <source>
        <strain evidence="2">ATCC 700253 / DSM 10332 / NAL</strain>
    </source>
</reference>
<keyword evidence="2" id="KW-1185">Reference proteome</keyword>
<dbReference type="HOGENOM" id="CLU_154665_1_0_9"/>
<organism evidence="1 2">
    <name type="scientific">Sulfobacillus acidophilus (strain ATCC 700253 / DSM 10332 / NAL)</name>
    <dbReference type="NCBI Taxonomy" id="679936"/>
    <lineage>
        <taxon>Bacteria</taxon>
        <taxon>Bacillati</taxon>
        <taxon>Bacillota</taxon>
        <taxon>Clostridia</taxon>
        <taxon>Eubacteriales</taxon>
        <taxon>Clostridiales Family XVII. Incertae Sedis</taxon>
        <taxon>Sulfobacillus</taxon>
    </lineage>
</organism>
<dbReference type="KEGG" id="sap:Sulac_2882"/>
<dbReference type="InterPro" id="IPR018664">
    <property type="entry name" value="DUF2103_metal-binding"/>
</dbReference>
<evidence type="ECO:0008006" key="3">
    <source>
        <dbReference type="Google" id="ProtNLM"/>
    </source>
</evidence>
<dbReference type="Pfam" id="PF09876">
    <property type="entry name" value="DUF2103"/>
    <property type="match status" value="1"/>
</dbReference>
<dbReference type="AlphaFoldDB" id="G8TZ73"/>
<dbReference type="STRING" id="679936.Sulac_2882"/>
<dbReference type="PATRIC" id="fig|679936.5.peg.2975"/>
<sequence>MAKYRHSKIKRQHHVLEALEDGLAQIAALDIVDGIIPGMIKPKSGGSTGFSFQYRTPSGLKLIGRSGGAAQEVFVITQNPDAVIQFLVASGLIEGPPS</sequence>
<reference evidence="1 2" key="2">
    <citation type="journal article" date="2012" name="Stand. Genomic Sci.">
        <title>Complete genome sequence of the moderately thermophilic mineral-sulfide-oxidizing firmicute Sulfobacillus acidophilus type strain (NAL(T)).</title>
        <authorList>
            <person name="Anderson I."/>
            <person name="Chertkov O."/>
            <person name="Chen A."/>
            <person name="Saunders E."/>
            <person name="Lapidus A."/>
            <person name="Nolan M."/>
            <person name="Lucas S."/>
            <person name="Hammon N."/>
            <person name="Deshpande S."/>
            <person name="Cheng J.F."/>
            <person name="Han C."/>
            <person name="Tapia R."/>
            <person name="Goodwin L.A."/>
            <person name="Pitluck S."/>
            <person name="Liolios K."/>
            <person name="Pagani I."/>
            <person name="Ivanova N."/>
            <person name="Mikhailova N."/>
            <person name="Pati A."/>
            <person name="Palaniappan K."/>
            <person name="Land M."/>
            <person name="Pan C."/>
            <person name="Rohde M."/>
            <person name="Pukall R."/>
            <person name="Goker M."/>
            <person name="Detter J.C."/>
            <person name="Woyke T."/>
            <person name="Bristow J."/>
            <person name="Eisen J.A."/>
            <person name="Markowitz V."/>
            <person name="Hugenholtz P."/>
            <person name="Kyrpides N.C."/>
            <person name="Klenk H.P."/>
            <person name="Mavromatis K."/>
        </authorList>
    </citation>
    <scope>NUCLEOTIDE SEQUENCE [LARGE SCALE GENOMIC DNA]</scope>
    <source>
        <strain evidence="2">ATCC 700253 / DSM 10332 / NAL</strain>
    </source>
</reference>
<evidence type="ECO:0000313" key="1">
    <source>
        <dbReference type="EMBL" id="AEW06343.1"/>
    </source>
</evidence>
<dbReference type="Proteomes" id="UP000005439">
    <property type="component" value="Chromosome"/>
</dbReference>
<gene>
    <name evidence="1" type="ordered locus">Sulac_2882</name>
</gene>
<evidence type="ECO:0000313" key="2">
    <source>
        <dbReference type="Proteomes" id="UP000005439"/>
    </source>
</evidence>
<protein>
    <recommendedName>
        <fullName evidence="3">Metal-binding protein</fullName>
    </recommendedName>
</protein>